<dbReference type="EMBL" id="MN740684">
    <property type="protein sequence ID" value="QHU07482.1"/>
    <property type="molecule type" value="Genomic_DNA"/>
</dbReference>
<dbReference type="Gene3D" id="1.10.720.30">
    <property type="entry name" value="SAP domain"/>
    <property type="match status" value="1"/>
</dbReference>
<sequence>MFNFKITNIYYYLFAFFGLVSILILLYFWRKIVSLSATNIILEKKYKELKKQTTKNFDNVDKDDFMKGDNEMQEIFNNIDLNTMDNIAFSINSEIPIAFQTFTTNIEKEDLSANTEIDIVDKIISDTLDDEPEEIVEEINKSILPEDIIVSDIVEVEDVTDIIDNVDSTDSISVVSENTYSKSKLSKLNVEKLKEICVRNGGSDEGTKNVLIDRILSGSYK</sequence>
<dbReference type="InterPro" id="IPR036361">
    <property type="entry name" value="SAP_dom_sf"/>
</dbReference>
<dbReference type="Pfam" id="PF02037">
    <property type="entry name" value="SAP"/>
    <property type="match status" value="1"/>
</dbReference>
<name>A0A6C0JP17_9ZZZZ</name>
<reference evidence="3" key="1">
    <citation type="journal article" date="2020" name="Nature">
        <title>Giant virus diversity and host interactions through global metagenomics.</title>
        <authorList>
            <person name="Schulz F."/>
            <person name="Roux S."/>
            <person name="Paez-Espino D."/>
            <person name="Jungbluth S."/>
            <person name="Walsh D.A."/>
            <person name="Denef V.J."/>
            <person name="McMahon K.D."/>
            <person name="Konstantinidis K.T."/>
            <person name="Eloe-Fadrosh E.A."/>
            <person name="Kyrpides N.C."/>
            <person name="Woyke T."/>
        </authorList>
    </citation>
    <scope>NUCLEOTIDE SEQUENCE</scope>
    <source>
        <strain evidence="3">GVMAG-S-1040241-154</strain>
    </source>
</reference>
<dbReference type="InterPro" id="IPR003034">
    <property type="entry name" value="SAP_dom"/>
</dbReference>
<feature type="transmembrane region" description="Helical" evidence="1">
    <location>
        <begin position="9"/>
        <end position="29"/>
    </location>
</feature>
<organism evidence="3">
    <name type="scientific">viral metagenome</name>
    <dbReference type="NCBI Taxonomy" id="1070528"/>
    <lineage>
        <taxon>unclassified sequences</taxon>
        <taxon>metagenomes</taxon>
        <taxon>organismal metagenomes</taxon>
    </lineage>
</organism>
<evidence type="ECO:0000313" key="3">
    <source>
        <dbReference type="EMBL" id="QHU07482.1"/>
    </source>
</evidence>
<proteinExistence type="predicted"/>
<accession>A0A6C0JP17</accession>
<keyword evidence="1" id="KW-0812">Transmembrane</keyword>
<protein>
    <recommendedName>
        <fullName evidence="2">SAP domain-containing protein</fullName>
    </recommendedName>
</protein>
<evidence type="ECO:0000256" key="1">
    <source>
        <dbReference type="SAM" id="Phobius"/>
    </source>
</evidence>
<keyword evidence="1" id="KW-1133">Transmembrane helix</keyword>
<keyword evidence="1" id="KW-0472">Membrane</keyword>
<evidence type="ECO:0000259" key="2">
    <source>
        <dbReference type="PROSITE" id="PS50800"/>
    </source>
</evidence>
<dbReference type="AlphaFoldDB" id="A0A6C0JP17"/>
<dbReference type="SUPFAM" id="SSF68906">
    <property type="entry name" value="SAP domain"/>
    <property type="match status" value="1"/>
</dbReference>
<feature type="domain" description="SAP" evidence="2">
    <location>
        <begin position="185"/>
        <end position="219"/>
    </location>
</feature>
<dbReference type="PROSITE" id="PS50800">
    <property type="entry name" value="SAP"/>
    <property type="match status" value="1"/>
</dbReference>